<dbReference type="PANTHER" id="PTHR33973:SF4">
    <property type="entry name" value="OS07G0153300 PROTEIN"/>
    <property type="match status" value="1"/>
</dbReference>
<gene>
    <name evidence="1" type="ORF">SAMN04489743_2518</name>
</gene>
<evidence type="ECO:0000313" key="1">
    <source>
        <dbReference type="EMBL" id="SDT34608.1"/>
    </source>
</evidence>
<dbReference type="InterPro" id="IPR010775">
    <property type="entry name" value="DUF1365"/>
</dbReference>
<dbReference type="AlphaFoldDB" id="A0A1H1ZLJ9"/>
<dbReference type="Pfam" id="PF07103">
    <property type="entry name" value="DUF1365"/>
    <property type="match status" value="1"/>
</dbReference>
<dbReference type="EMBL" id="LT629779">
    <property type="protein sequence ID" value="SDT34608.1"/>
    <property type="molecule type" value="Genomic_DNA"/>
</dbReference>
<organism evidence="1 2">
    <name type="scientific">Pseudarthrobacter equi</name>
    <dbReference type="NCBI Taxonomy" id="728066"/>
    <lineage>
        <taxon>Bacteria</taxon>
        <taxon>Bacillati</taxon>
        <taxon>Actinomycetota</taxon>
        <taxon>Actinomycetes</taxon>
        <taxon>Micrococcales</taxon>
        <taxon>Micrococcaceae</taxon>
        <taxon>Pseudarthrobacter</taxon>
    </lineage>
</organism>
<name>A0A1H1ZLJ9_9MICC</name>
<keyword evidence="2" id="KW-1185">Reference proteome</keyword>
<accession>A0A1H1ZLJ9</accession>
<dbReference type="Proteomes" id="UP000198751">
    <property type="component" value="Chromosome I"/>
</dbReference>
<evidence type="ECO:0000313" key="2">
    <source>
        <dbReference type="Proteomes" id="UP000198751"/>
    </source>
</evidence>
<sequence>MSYGVAMNAGTATTDGAAAPVAAIYRTSISHVRQSPLKNAFTYRSYSWFVDVDRLPRVPAWLRPLVGFHAGDHLGNPDHSIRSNVEGYLRTQGIEPDGGAIRMLTSARVFGYVFNPLSLFWCYRSDGDLQCVVAEVHNTYGERHCYLLRTDAAGRASVPKAFYVSPFNDVDGQYRMKLPAPGERLAVSIVLEREGQRPFVATMDGRRRPATARNIIAAAIQVPAAPLLVSALIRVQGIKLWARRLPVVTKPHHTSQEAVQ</sequence>
<proteinExistence type="predicted"/>
<dbReference type="PANTHER" id="PTHR33973">
    <property type="entry name" value="OS07G0153300 PROTEIN"/>
    <property type="match status" value="1"/>
</dbReference>
<protein>
    <recommendedName>
        <fullName evidence="3">DUF1365 domain-containing protein</fullName>
    </recommendedName>
</protein>
<evidence type="ECO:0008006" key="3">
    <source>
        <dbReference type="Google" id="ProtNLM"/>
    </source>
</evidence>
<reference evidence="2" key="1">
    <citation type="submission" date="2016-10" db="EMBL/GenBank/DDBJ databases">
        <authorList>
            <person name="Varghese N."/>
            <person name="Submissions S."/>
        </authorList>
    </citation>
    <scope>NUCLEOTIDE SEQUENCE [LARGE SCALE GENOMIC DNA]</scope>
    <source>
        <strain evidence="2">IMMIB L-1606</strain>
    </source>
</reference>